<feature type="transmembrane region" description="Helical" evidence="6">
    <location>
        <begin position="222"/>
        <end position="244"/>
    </location>
</feature>
<feature type="transmembrane region" description="Helical" evidence="6">
    <location>
        <begin position="154"/>
        <end position="174"/>
    </location>
</feature>
<dbReference type="InterPro" id="IPR045069">
    <property type="entry name" value="MATE_euk"/>
</dbReference>
<dbReference type="STRING" id="69332.A0A388MCX9"/>
<dbReference type="OrthoDB" id="2126698at2759"/>
<sequence>MGARVWRQPLDDHSESILGGGQEPAAMGTPGVYQDRHNDSNQETVTPLLAGDDLYLPVDGGQGWFNRKQFVPESKRLFDLTLPSVGMYAVQALLATVSLAFVGHLGAVELASAAISVTVTNACGRFVLLGLSSGMETLCGQAFGAGQLLQLGEILQLGIIILNLSCVPLIAILWHTEAILLLCHQQVDVAHNATVFVKYMIPGIIVQAWSCTVEKFLQAQGLVVPLAVASSAAFLVHVPFSWFLVFKAGLGLIGAAIAISVSYAIYLFGLLLWIWHFRLHEKTWHRWSLQCFQRWGEYMRLSLPACVMLCIEWWSFELAIIVAGLLPNPAIEVGAFSICLNAIIIIFMLPLGLSVAVSTRVSNELGAGHPRRARQVAATCIILALSAGGILGGFIFVLRNQWSLLFTDTHGEEDVRILAARMFPFVAVLHFSDFVQVSLQGVLRGSGRQLTGALVNLGAFYVVAVPIGLYCAFSCHLGALGIWIGLMCGSVVQSTSFLLFAVFLDWNEESRKAVILVKDGMPQRPITDDQSSTI</sequence>
<dbReference type="NCBIfam" id="TIGR00797">
    <property type="entry name" value="matE"/>
    <property type="match status" value="1"/>
</dbReference>
<name>A0A388MCX9_CHABU</name>
<feature type="transmembrane region" description="Helical" evidence="6">
    <location>
        <begin position="376"/>
        <end position="398"/>
    </location>
</feature>
<feature type="transmembrane region" description="Helical" evidence="6">
    <location>
        <begin position="418"/>
        <end position="439"/>
    </location>
</feature>
<proteinExistence type="inferred from homology"/>
<dbReference type="OMA" id="AFVWANA"/>
<comment type="subcellular location">
    <subcellularLocation>
        <location evidence="1">Membrane</location>
        <topology evidence="1">Multi-pass membrane protein</topology>
    </subcellularLocation>
</comment>
<evidence type="ECO:0000313" key="7">
    <source>
        <dbReference type="EMBL" id="GBG92417.1"/>
    </source>
</evidence>
<gene>
    <name evidence="7" type="ORF">CBR_g55352</name>
</gene>
<keyword evidence="4 6" id="KW-1133">Transmembrane helix</keyword>
<protein>
    <recommendedName>
        <fullName evidence="6">Protein DETOXIFICATION</fullName>
    </recommendedName>
    <alternativeName>
        <fullName evidence="6">Multidrug and toxic compound extrusion protein</fullName>
    </alternativeName>
</protein>
<comment type="similarity">
    <text evidence="2 6">Belongs to the multi antimicrobial extrusion (MATE) (TC 2.A.66.1) family.</text>
</comment>
<dbReference type="Pfam" id="PF01554">
    <property type="entry name" value="MatE"/>
    <property type="match status" value="2"/>
</dbReference>
<evidence type="ECO:0000313" key="8">
    <source>
        <dbReference type="Proteomes" id="UP000265515"/>
    </source>
</evidence>
<evidence type="ECO:0000256" key="5">
    <source>
        <dbReference type="ARBA" id="ARBA00023136"/>
    </source>
</evidence>
<feature type="transmembrane region" description="Helical" evidence="6">
    <location>
        <begin position="77"/>
        <end position="102"/>
    </location>
</feature>
<reference evidence="7 8" key="1">
    <citation type="journal article" date="2018" name="Cell">
        <title>The Chara Genome: Secondary Complexity and Implications for Plant Terrestrialization.</title>
        <authorList>
            <person name="Nishiyama T."/>
            <person name="Sakayama H."/>
            <person name="Vries J.D."/>
            <person name="Buschmann H."/>
            <person name="Saint-Marcoux D."/>
            <person name="Ullrich K.K."/>
            <person name="Haas F.B."/>
            <person name="Vanderstraeten L."/>
            <person name="Becker D."/>
            <person name="Lang D."/>
            <person name="Vosolsobe S."/>
            <person name="Rombauts S."/>
            <person name="Wilhelmsson P.K.I."/>
            <person name="Janitza P."/>
            <person name="Kern R."/>
            <person name="Heyl A."/>
            <person name="Rumpler F."/>
            <person name="Villalobos L.I.A.C."/>
            <person name="Clay J.M."/>
            <person name="Skokan R."/>
            <person name="Toyoda A."/>
            <person name="Suzuki Y."/>
            <person name="Kagoshima H."/>
            <person name="Schijlen E."/>
            <person name="Tajeshwar N."/>
            <person name="Catarino B."/>
            <person name="Hetherington A.J."/>
            <person name="Saltykova A."/>
            <person name="Bonnot C."/>
            <person name="Breuninger H."/>
            <person name="Symeonidi A."/>
            <person name="Radhakrishnan G.V."/>
            <person name="Van Nieuwerburgh F."/>
            <person name="Deforce D."/>
            <person name="Chang C."/>
            <person name="Karol K.G."/>
            <person name="Hedrich R."/>
            <person name="Ulvskov P."/>
            <person name="Glockner G."/>
            <person name="Delwiche C.F."/>
            <person name="Petrasek J."/>
            <person name="Van de Peer Y."/>
            <person name="Friml J."/>
            <person name="Beilby M."/>
            <person name="Dolan L."/>
            <person name="Kohara Y."/>
            <person name="Sugano S."/>
            <person name="Fujiyama A."/>
            <person name="Delaux P.-M."/>
            <person name="Quint M."/>
            <person name="TheiBen G."/>
            <person name="Hagemann M."/>
            <person name="Harholt J."/>
            <person name="Dunand C."/>
            <person name="Zachgo S."/>
            <person name="Langdale J."/>
            <person name="Maumus F."/>
            <person name="Straeten D.V.D."/>
            <person name="Gould S.B."/>
            <person name="Rensing S.A."/>
        </authorList>
    </citation>
    <scope>NUCLEOTIDE SEQUENCE [LARGE SCALE GENOMIC DNA]</scope>
    <source>
        <strain evidence="7 8">S276</strain>
    </source>
</reference>
<evidence type="ECO:0000256" key="3">
    <source>
        <dbReference type="ARBA" id="ARBA00022692"/>
    </source>
</evidence>
<dbReference type="GO" id="GO:0042910">
    <property type="term" value="F:xenobiotic transmembrane transporter activity"/>
    <property type="evidence" value="ECO:0007669"/>
    <property type="project" value="InterPro"/>
</dbReference>
<evidence type="ECO:0000256" key="1">
    <source>
        <dbReference type="ARBA" id="ARBA00004141"/>
    </source>
</evidence>
<dbReference type="GO" id="GO:0015297">
    <property type="term" value="F:antiporter activity"/>
    <property type="evidence" value="ECO:0007669"/>
    <property type="project" value="InterPro"/>
</dbReference>
<organism evidence="7 8">
    <name type="scientific">Chara braunii</name>
    <name type="common">Braun's stonewort</name>
    <dbReference type="NCBI Taxonomy" id="69332"/>
    <lineage>
        <taxon>Eukaryota</taxon>
        <taxon>Viridiplantae</taxon>
        <taxon>Streptophyta</taxon>
        <taxon>Charophyceae</taxon>
        <taxon>Charales</taxon>
        <taxon>Characeae</taxon>
        <taxon>Chara</taxon>
    </lineage>
</organism>
<dbReference type="CDD" id="cd13132">
    <property type="entry name" value="MATE_eukaryotic"/>
    <property type="match status" value="1"/>
</dbReference>
<keyword evidence="5 6" id="KW-0472">Membrane</keyword>
<evidence type="ECO:0000256" key="4">
    <source>
        <dbReference type="ARBA" id="ARBA00022989"/>
    </source>
</evidence>
<dbReference type="GO" id="GO:0016020">
    <property type="term" value="C:membrane"/>
    <property type="evidence" value="ECO:0007669"/>
    <property type="project" value="UniProtKB-SubCell"/>
</dbReference>
<dbReference type="EMBL" id="BFEA01001054">
    <property type="protein sequence ID" value="GBG92417.1"/>
    <property type="molecule type" value="Genomic_DNA"/>
</dbReference>
<keyword evidence="8" id="KW-1185">Reference proteome</keyword>
<evidence type="ECO:0000256" key="2">
    <source>
        <dbReference type="ARBA" id="ARBA00010199"/>
    </source>
</evidence>
<dbReference type="Proteomes" id="UP000265515">
    <property type="component" value="Unassembled WGS sequence"/>
</dbReference>
<accession>A0A388MCX9</accession>
<dbReference type="GO" id="GO:1990961">
    <property type="term" value="P:xenobiotic detoxification by transmembrane export across the plasma membrane"/>
    <property type="evidence" value="ECO:0007669"/>
    <property type="project" value="InterPro"/>
</dbReference>
<keyword evidence="3 6" id="KW-0812">Transmembrane</keyword>
<comment type="caution">
    <text evidence="7">The sequence shown here is derived from an EMBL/GenBank/DDBJ whole genome shotgun (WGS) entry which is preliminary data.</text>
</comment>
<dbReference type="PANTHER" id="PTHR11206">
    <property type="entry name" value="MULTIDRUG RESISTANCE PROTEIN"/>
    <property type="match status" value="1"/>
</dbReference>
<feature type="transmembrane region" description="Helical" evidence="6">
    <location>
        <begin position="298"/>
        <end position="327"/>
    </location>
</feature>
<dbReference type="Gramene" id="GBG92417">
    <property type="protein sequence ID" value="GBG92417"/>
    <property type="gene ID" value="CBR_g55352"/>
</dbReference>
<dbReference type="InterPro" id="IPR002528">
    <property type="entry name" value="MATE_fam"/>
</dbReference>
<feature type="transmembrane region" description="Helical" evidence="6">
    <location>
        <begin position="250"/>
        <end position="277"/>
    </location>
</feature>
<feature type="transmembrane region" description="Helical" evidence="6">
    <location>
        <begin position="451"/>
        <end position="470"/>
    </location>
</feature>
<feature type="transmembrane region" description="Helical" evidence="6">
    <location>
        <begin position="482"/>
        <end position="504"/>
    </location>
</feature>
<feature type="transmembrane region" description="Helical" evidence="6">
    <location>
        <begin position="333"/>
        <end position="355"/>
    </location>
</feature>
<evidence type="ECO:0000256" key="6">
    <source>
        <dbReference type="RuleBase" id="RU004914"/>
    </source>
</evidence>
<dbReference type="AlphaFoldDB" id="A0A388MCX9"/>